<dbReference type="AlphaFoldDB" id="A0A0C2WNN2"/>
<dbReference type="HOGENOM" id="CLU_650807_0_0_1"/>
<reference evidence="4" key="2">
    <citation type="submission" date="2015-01" db="EMBL/GenBank/DDBJ databases">
        <title>Evolutionary Origins and Diversification of the Mycorrhizal Mutualists.</title>
        <authorList>
            <consortium name="DOE Joint Genome Institute"/>
            <consortium name="Mycorrhizal Genomics Consortium"/>
            <person name="Kohler A."/>
            <person name="Kuo A."/>
            <person name="Nagy L.G."/>
            <person name="Floudas D."/>
            <person name="Copeland A."/>
            <person name="Barry K.W."/>
            <person name="Cichocki N."/>
            <person name="Veneault-Fourrey C."/>
            <person name="LaButti K."/>
            <person name="Lindquist E.A."/>
            <person name="Lipzen A."/>
            <person name="Lundell T."/>
            <person name="Morin E."/>
            <person name="Murat C."/>
            <person name="Riley R."/>
            <person name="Ohm R."/>
            <person name="Sun H."/>
            <person name="Tunlid A."/>
            <person name="Henrissat B."/>
            <person name="Grigoriev I.V."/>
            <person name="Hibbett D.S."/>
            <person name="Martin F."/>
        </authorList>
    </citation>
    <scope>NUCLEOTIDE SEQUENCE [LARGE SCALE GENOMIC DNA]</scope>
    <source>
        <strain evidence="4">MAFF 305830</strain>
    </source>
</reference>
<feature type="domain" description="HNH nuclease" evidence="2">
    <location>
        <begin position="151"/>
        <end position="236"/>
    </location>
</feature>
<feature type="compositionally biased region" description="Polar residues" evidence="1">
    <location>
        <begin position="365"/>
        <end position="385"/>
    </location>
</feature>
<dbReference type="STRING" id="933852.A0A0C2WNN2"/>
<accession>A0A0C2WNN2</accession>
<organism evidence="3 4">
    <name type="scientific">Serendipita vermifera MAFF 305830</name>
    <dbReference type="NCBI Taxonomy" id="933852"/>
    <lineage>
        <taxon>Eukaryota</taxon>
        <taxon>Fungi</taxon>
        <taxon>Dikarya</taxon>
        <taxon>Basidiomycota</taxon>
        <taxon>Agaricomycotina</taxon>
        <taxon>Agaricomycetes</taxon>
        <taxon>Sebacinales</taxon>
        <taxon>Serendipitaceae</taxon>
        <taxon>Serendipita</taxon>
    </lineage>
</organism>
<feature type="region of interest" description="Disordered" evidence="1">
    <location>
        <begin position="105"/>
        <end position="135"/>
    </location>
</feature>
<dbReference type="Pfam" id="PF13391">
    <property type="entry name" value="HNH_2"/>
    <property type="match status" value="1"/>
</dbReference>
<feature type="compositionally biased region" description="Acidic residues" evidence="1">
    <location>
        <begin position="344"/>
        <end position="359"/>
    </location>
</feature>
<feature type="compositionally biased region" description="Low complexity" evidence="1">
    <location>
        <begin position="116"/>
        <end position="126"/>
    </location>
</feature>
<feature type="region of interest" description="Disordered" evidence="1">
    <location>
        <begin position="324"/>
        <end position="422"/>
    </location>
</feature>
<dbReference type="OrthoDB" id="2833246at2759"/>
<dbReference type="InterPro" id="IPR003615">
    <property type="entry name" value="HNH_nuc"/>
</dbReference>
<keyword evidence="4" id="KW-1185">Reference proteome</keyword>
<reference evidence="3 4" key="1">
    <citation type="submission" date="2014-04" db="EMBL/GenBank/DDBJ databases">
        <authorList>
            <consortium name="DOE Joint Genome Institute"/>
            <person name="Kuo A."/>
            <person name="Zuccaro A."/>
            <person name="Kohler A."/>
            <person name="Nagy L.G."/>
            <person name="Floudas D."/>
            <person name="Copeland A."/>
            <person name="Barry K.W."/>
            <person name="Cichocki N."/>
            <person name="Veneault-Fourrey C."/>
            <person name="LaButti K."/>
            <person name="Lindquist E.A."/>
            <person name="Lipzen A."/>
            <person name="Lundell T."/>
            <person name="Morin E."/>
            <person name="Murat C."/>
            <person name="Sun H."/>
            <person name="Tunlid A."/>
            <person name="Henrissat B."/>
            <person name="Grigoriev I.V."/>
            <person name="Hibbett D.S."/>
            <person name="Martin F."/>
            <person name="Nordberg H.P."/>
            <person name="Cantor M.N."/>
            <person name="Hua S.X."/>
        </authorList>
    </citation>
    <scope>NUCLEOTIDE SEQUENCE [LARGE SCALE GENOMIC DNA]</scope>
    <source>
        <strain evidence="3 4">MAFF 305830</strain>
    </source>
</reference>
<evidence type="ECO:0000259" key="2">
    <source>
        <dbReference type="Pfam" id="PF13391"/>
    </source>
</evidence>
<evidence type="ECO:0000256" key="1">
    <source>
        <dbReference type="SAM" id="MobiDB-lite"/>
    </source>
</evidence>
<evidence type="ECO:0000313" key="3">
    <source>
        <dbReference type="EMBL" id="KIM27848.1"/>
    </source>
</evidence>
<sequence>MAQFNGKPTTVSVSDLLKQLIAYAPNGTGVANALWKNCIKKTADIKKATDSVTIRAQRVVPKKGTWVDVFKCFTLEKNKIEKQLEKFAEEAITHILFPVRNRPGQTKALPPSSILTGKGQTGQKPTGTKEKAARDSEAFRKELGDRDDWICVITGVNSQTKKRPGVVEGPLEGAHILPHHLADKDKVGFRLALALFAGPKAKIAESLKSKINDASNGMLIEPNCHASFDKLHWSIQATQVPPNQNNWTYKVCCTRNGPNTKPAAGLATSHLTNDPILTFGAGNNPPNNDNLPDPYYCNLHYAVSKVVNLTGLADVFDTFLDEDDAENPPVASDDFPHTLLGNESDVEEEETMSNEETISEPEQVSVGQNTGMTIENLPGHNQPSVKQPREIDPDQETDISDIEAEGTRLKQHKEEFSNPFRV</sequence>
<protein>
    <recommendedName>
        <fullName evidence="2">HNH nuclease domain-containing protein</fullName>
    </recommendedName>
</protein>
<dbReference type="EMBL" id="KN824296">
    <property type="protein sequence ID" value="KIM27848.1"/>
    <property type="molecule type" value="Genomic_DNA"/>
</dbReference>
<proteinExistence type="predicted"/>
<evidence type="ECO:0000313" key="4">
    <source>
        <dbReference type="Proteomes" id="UP000054097"/>
    </source>
</evidence>
<feature type="compositionally biased region" description="Acidic residues" evidence="1">
    <location>
        <begin position="393"/>
        <end position="404"/>
    </location>
</feature>
<gene>
    <name evidence="3" type="ORF">M408DRAFT_329781</name>
</gene>
<name>A0A0C2WNN2_SERVB</name>
<feature type="compositionally biased region" description="Basic and acidic residues" evidence="1">
    <location>
        <begin position="405"/>
        <end position="416"/>
    </location>
</feature>
<dbReference type="Proteomes" id="UP000054097">
    <property type="component" value="Unassembled WGS sequence"/>
</dbReference>